<sequence>MKNYHAALFDMDGVVADTNQSVRDFWYMLARREKITLSEEDFKHHIYGCPAEHTLSRLFPHMSAETQQAIHEDIMVYERNMYYQAMPGVVDLLRDFKRQGILTALVTSGRRWRVNLAFQHIGISELFNAIVTVEDITHGKPDPECYLLGASLLGKAAEDCLVFEDAVSGIRAGYAAGATCVGIQEDAERAQALRDAGAALVVPDFRSIHLAPSSVSDFSTLVVQADGTKYARFTLQADRVRR</sequence>
<dbReference type="SUPFAM" id="SSF56784">
    <property type="entry name" value="HAD-like"/>
    <property type="match status" value="1"/>
</dbReference>
<gene>
    <name evidence="1" type="ORF">KSB_80260</name>
</gene>
<dbReference type="InterPro" id="IPR023198">
    <property type="entry name" value="PGP-like_dom2"/>
</dbReference>
<comment type="caution">
    <text evidence="1">The sequence shown here is derived from an EMBL/GenBank/DDBJ whole genome shotgun (WGS) entry which is preliminary data.</text>
</comment>
<dbReference type="EMBL" id="BNJG01000003">
    <property type="protein sequence ID" value="GHO59551.1"/>
    <property type="molecule type" value="Genomic_DNA"/>
</dbReference>
<accession>A0ABQ3V3M4</accession>
<name>A0ABQ3V3M4_9CHLR</name>
<dbReference type="PANTHER" id="PTHR43481:SF4">
    <property type="entry name" value="GLYCEROL-1-PHOSPHATE PHOSPHOHYDROLASE 1-RELATED"/>
    <property type="match status" value="1"/>
</dbReference>
<evidence type="ECO:0000313" key="1">
    <source>
        <dbReference type="EMBL" id="GHO59551.1"/>
    </source>
</evidence>
<keyword evidence="1" id="KW-0378">Hydrolase</keyword>
<reference evidence="1 2" key="1">
    <citation type="journal article" date="2021" name="Int. J. Syst. Evol. Microbiol.">
        <title>Reticulibacter mediterranei gen. nov., sp. nov., within the new family Reticulibacteraceae fam. nov., and Ktedonospora formicarum gen. nov., sp. nov., Ktedonobacter robiniae sp. nov., Dictyobacter formicarum sp. nov. and Dictyobacter arantiisoli sp. nov., belonging to the class Ktedonobacteria.</title>
        <authorList>
            <person name="Yabe S."/>
            <person name="Zheng Y."/>
            <person name="Wang C.M."/>
            <person name="Sakai Y."/>
            <person name="Abe K."/>
            <person name="Yokota A."/>
            <person name="Donadio S."/>
            <person name="Cavaletti L."/>
            <person name="Monciardini P."/>
        </authorList>
    </citation>
    <scope>NUCLEOTIDE SEQUENCE [LARGE SCALE GENOMIC DNA]</scope>
    <source>
        <strain evidence="1 2">SOSP1-30</strain>
    </source>
</reference>
<dbReference type="Pfam" id="PF00702">
    <property type="entry name" value="Hydrolase"/>
    <property type="match status" value="1"/>
</dbReference>
<dbReference type="NCBIfam" id="TIGR01509">
    <property type="entry name" value="HAD-SF-IA-v3"/>
    <property type="match status" value="1"/>
</dbReference>
<dbReference type="Gene3D" id="3.40.50.1000">
    <property type="entry name" value="HAD superfamily/HAD-like"/>
    <property type="match status" value="1"/>
</dbReference>
<dbReference type="InterPro" id="IPR051806">
    <property type="entry name" value="HAD-like_SPP"/>
</dbReference>
<keyword evidence="2" id="KW-1185">Reference proteome</keyword>
<dbReference type="InterPro" id="IPR006439">
    <property type="entry name" value="HAD-SF_hydro_IA"/>
</dbReference>
<dbReference type="PRINTS" id="PR00413">
    <property type="entry name" value="HADHALOGNASE"/>
</dbReference>
<dbReference type="GO" id="GO:0016787">
    <property type="term" value="F:hydrolase activity"/>
    <property type="evidence" value="ECO:0007669"/>
    <property type="project" value="UniProtKB-KW"/>
</dbReference>
<dbReference type="SFLD" id="SFLDG01129">
    <property type="entry name" value="C1.5:_HAD__Beta-PGM__Phosphata"/>
    <property type="match status" value="1"/>
</dbReference>
<evidence type="ECO:0000313" key="2">
    <source>
        <dbReference type="Proteomes" id="UP000654345"/>
    </source>
</evidence>
<dbReference type="InterPro" id="IPR036412">
    <property type="entry name" value="HAD-like_sf"/>
</dbReference>
<proteinExistence type="predicted"/>
<dbReference type="RefSeq" id="WP_201375725.1">
    <property type="nucleotide sequence ID" value="NZ_BNJG01000003.1"/>
</dbReference>
<dbReference type="PANTHER" id="PTHR43481">
    <property type="entry name" value="FRUCTOSE-1-PHOSPHATE PHOSPHATASE"/>
    <property type="match status" value="1"/>
</dbReference>
<organism evidence="1 2">
    <name type="scientific">Ktedonobacter robiniae</name>
    <dbReference type="NCBI Taxonomy" id="2778365"/>
    <lineage>
        <taxon>Bacteria</taxon>
        <taxon>Bacillati</taxon>
        <taxon>Chloroflexota</taxon>
        <taxon>Ktedonobacteria</taxon>
        <taxon>Ktedonobacterales</taxon>
        <taxon>Ktedonobacteraceae</taxon>
        <taxon>Ktedonobacter</taxon>
    </lineage>
</organism>
<protein>
    <submittedName>
        <fullName evidence="1">Hydrolase</fullName>
    </submittedName>
</protein>
<dbReference type="Proteomes" id="UP000654345">
    <property type="component" value="Unassembled WGS sequence"/>
</dbReference>
<dbReference type="SFLD" id="SFLDS00003">
    <property type="entry name" value="Haloacid_Dehalogenase"/>
    <property type="match status" value="1"/>
</dbReference>
<dbReference type="InterPro" id="IPR023214">
    <property type="entry name" value="HAD_sf"/>
</dbReference>
<dbReference type="SFLD" id="SFLDG01135">
    <property type="entry name" value="C1.5.6:_HAD__Beta-PGM__Phospha"/>
    <property type="match status" value="1"/>
</dbReference>
<dbReference type="Gene3D" id="1.10.150.240">
    <property type="entry name" value="Putative phosphatase, domain 2"/>
    <property type="match status" value="1"/>
</dbReference>